<keyword evidence="3" id="KW-1185">Reference proteome</keyword>
<gene>
    <name evidence="2" type="ORF">C176_18662</name>
</gene>
<proteinExistence type="predicted"/>
<dbReference type="AlphaFoldDB" id="W4EP10"/>
<feature type="transmembrane region" description="Helical" evidence="1">
    <location>
        <begin position="70"/>
        <end position="92"/>
    </location>
</feature>
<organism evidence="2 3">
    <name type="scientific">Viridibacillus arenosi FSL R5-213</name>
    <dbReference type="NCBI Taxonomy" id="1227360"/>
    <lineage>
        <taxon>Bacteria</taxon>
        <taxon>Bacillati</taxon>
        <taxon>Bacillota</taxon>
        <taxon>Bacilli</taxon>
        <taxon>Bacillales</taxon>
        <taxon>Caryophanaceae</taxon>
        <taxon>Viridibacillus</taxon>
    </lineage>
</organism>
<dbReference type="EMBL" id="ASQA01000037">
    <property type="protein sequence ID" value="ETT81511.1"/>
    <property type="molecule type" value="Genomic_DNA"/>
</dbReference>
<accession>W4EP10</accession>
<protein>
    <recommendedName>
        <fullName evidence="4">DUF4181 domain-containing protein</fullName>
    </recommendedName>
</protein>
<sequence>MKIDAIIQLLLFIMIPTFLMRRSLMKMSEEDRKRFVGELTKKSVLSTYSLIALSILLLMIGRIVDIVFLKIISGLLFSIGVIVHSVLIWFHVSSKYKALLSTTLGIIGLIIFLWSLWKIY</sequence>
<evidence type="ECO:0000256" key="1">
    <source>
        <dbReference type="SAM" id="Phobius"/>
    </source>
</evidence>
<feature type="transmembrane region" description="Helical" evidence="1">
    <location>
        <begin position="6"/>
        <end position="24"/>
    </location>
</feature>
<feature type="transmembrane region" description="Helical" evidence="1">
    <location>
        <begin position="45"/>
        <end position="64"/>
    </location>
</feature>
<name>W4EP10_9BACL</name>
<evidence type="ECO:0008006" key="4">
    <source>
        <dbReference type="Google" id="ProtNLM"/>
    </source>
</evidence>
<feature type="transmembrane region" description="Helical" evidence="1">
    <location>
        <begin position="99"/>
        <end position="117"/>
    </location>
</feature>
<keyword evidence="1" id="KW-0812">Transmembrane</keyword>
<keyword evidence="1" id="KW-0472">Membrane</keyword>
<keyword evidence="1" id="KW-1133">Transmembrane helix</keyword>
<evidence type="ECO:0000313" key="2">
    <source>
        <dbReference type="EMBL" id="ETT81511.1"/>
    </source>
</evidence>
<dbReference type="Proteomes" id="UP000019062">
    <property type="component" value="Unassembled WGS sequence"/>
</dbReference>
<reference evidence="2 3" key="1">
    <citation type="journal article" date="2014" name="BMC Genomics">
        <title>Genomic comparison of sporeforming bacilli isolated from milk.</title>
        <authorList>
            <person name="Moreno Switt A.I."/>
            <person name="Andrus A.D."/>
            <person name="Ranieri M.L."/>
            <person name="Orsi R.H."/>
            <person name="Ivy R."/>
            <person name="den Bakker H.C."/>
            <person name="Martin N.H."/>
            <person name="Wiedmann M."/>
            <person name="Boor K.J."/>
        </authorList>
    </citation>
    <scope>NUCLEOTIDE SEQUENCE [LARGE SCALE GENOMIC DNA]</scope>
    <source>
        <strain evidence="2 3">FSL R5-213</strain>
    </source>
</reference>
<evidence type="ECO:0000313" key="3">
    <source>
        <dbReference type="Proteomes" id="UP000019062"/>
    </source>
</evidence>
<comment type="caution">
    <text evidence="2">The sequence shown here is derived from an EMBL/GenBank/DDBJ whole genome shotgun (WGS) entry which is preliminary data.</text>
</comment>